<dbReference type="Proteomes" id="UP000054988">
    <property type="component" value="Unassembled WGS sequence"/>
</dbReference>
<dbReference type="CDD" id="cd00155">
    <property type="entry name" value="RasGEF"/>
    <property type="match status" value="1"/>
</dbReference>
<feature type="compositionally biased region" description="Low complexity" evidence="5">
    <location>
        <begin position="7"/>
        <end position="28"/>
    </location>
</feature>
<dbReference type="PROSITE" id="PS50212">
    <property type="entry name" value="RASGEF_NTER"/>
    <property type="match status" value="1"/>
</dbReference>
<feature type="compositionally biased region" description="Basic and acidic residues" evidence="5">
    <location>
        <begin position="874"/>
        <end position="883"/>
    </location>
</feature>
<accession>A0A0W0F3E3</accession>
<dbReference type="EMBL" id="LATX01002362">
    <property type="protein sequence ID" value="KTB30831.1"/>
    <property type="molecule type" value="Genomic_DNA"/>
</dbReference>
<feature type="region of interest" description="Disordered" evidence="5">
    <location>
        <begin position="298"/>
        <end position="369"/>
    </location>
</feature>
<dbReference type="InterPro" id="IPR023578">
    <property type="entry name" value="Ras_GEF_dom_sf"/>
</dbReference>
<dbReference type="Pfam" id="PF00617">
    <property type="entry name" value="RasGEF"/>
    <property type="match status" value="1"/>
</dbReference>
<dbReference type="PRINTS" id="PR00452">
    <property type="entry name" value="SH3DOMAIN"/>
</dbReference>
<dbReference type="SMART" id="SM00456">
    <property type="entry name" value="WW"/>
    <property type="match status" value="2"/>
</dbReference>
<dbReference type="FunFam" id="2.30.30.40:FF:000072">
    <property type="entry name" value="Unconventional Myosin IB"/>
    <property type="match status" value="1"/>
</dbReference>
<dbReference type="InterPro" id="IPR036028">
    <property type="entry name" value="SH3-like_dom_sf"/>
</dbReference>
<keyword evidence="2 3" id="KW-0344">Guanine-nucleotide releasing factor</keyword>
<feature type="compositionally biased region" description="Polar residues" evidence="5">
    <location>
        <begin position="306"/>
        <end position="319"/>
    </location>
</feature>
<dbReference type="CDD" id="cd00201">
    <property type="entry name" value="WW"/>
    <property type="match status" value="1"/>
</dbReference>
<dbReference type="GO" id="GO:0007265">
    <property type="term" value="P:Ras protein signal transduction"/>
    <property type="evidence" value="ECO:0007669"/>
    <property type="project" value="TreeGrafter"/>
</dbReference>
<dbReference type="GO" id="GO:0005085">
    <property type="term" value="F:guanyl-nucleotide exchange factor activity"/>
    <property type="evidence" value="ECO:0007669"/>
    <property type="project" value="UniProtKB-KW"/>
</dbReference>
<gene>
    <name evidence="10" type="ORF">WG66_16606</name>
</gene>
<dbReference type="Gene3D" id="2.30.30.40">
    <property type="entry name" value="SH3 Domains"/>
    <property type="match status" value="1"/>
</dbReference>
<dbReference type="SMART" id="SM00147">
    <property type="entry name" value="RasGEF"/>
    <property type="match status" value="1"/>
</dbReference>
<keyword evidence="1 4" id="KW-0728">SH3 domain</keyword>
<evidence type="ECO:0000259" key="6">
    <source>
        <dbReference type="PROSITE" id="PS50002"/>
    </source>
</evidence>
<dbReference type="Gene3D" id="1.10.840.10">
    <property type="entry name" value="Ras guanine-nucleotide exchange factors catalytic domain"/>
    <property type="match status" value="1"/>
</dbReference>
<dbReference type="InterPro" id="IPR001452">
    <property type="entry name" value="SH3_domain"/>
</dbReference>
<dbReference type="SMART" id="SM00229">
    <property type="entry name" value="RasGEFN"/>
    <property type="match status" value="1"/>
</dbReference>
<evidence type="ECO:0000256" key="3">
    <source>
        <dbReference type="PROSITE-ProRule" id="PRU00168"/>
    </source>
</evidence>
<dbReference type="PROSITE" id="PS50002">
    <property type="entry name" value="SH3"/>
    <property type="match status" value="1"/>
</dbReference>
<dbReference type="GO" id="GO:0005886">
    <property type="term" value="C:plasma membrane"/>
    <property type="evidence" value="ECO:0007669"/>
    <property type="project" value="TreeGrafter"/>
</dbReference>
<dbReference type="InterPro" id="IPR036964">
    <property type="entry name" value="RASGEF_cat_dom_sf"/>
</dbReference>
<feature type="compositionally biased region" description="Low complexity" evidence="5">
    <location>
        <begin position="227"/>
        <end position="245"/>
    </location>
</feature>
<dbReference type="PROSITE" id="PS50009">
    <property type="entry name" value="RASGEF_CAT"/>
    <property type="match status" value="1"/>
</dbReference>
<evidence type="ECO:0000259" key="8">
    <source>
        <dbReference type="PROSITE" id="PS50020"/>
    </source>
</evidence>
<dbReference type="Gene3D" id="2.20.70.10">
    <property type="match status" value="1"/>
</dbReference>
<dbReference type="InterPro" id="IPR000651">
    <property type="entry name" value="Ras-like_Gua-exchang_fac_N"/>
</dbReference>
<evidence type="ECO:0000259" key="9">
    <source>
        <dbReference type="PROSITE" id="PS50212"/>
    </source>
</evidence>
<dbReference type="SUPFAM" id="SSF50044">
    <property type="entry name" value="SH3-domain"/>
    <property type="match status" value="1"/>
</dbReference>
<feature type="compositionally biased region" description="Basic and acidic residues" evidence="5">
    <location>
        <begin position="344"/>
        <end position="355"/>
    </location>
</feature>
<dbReference type="InterPro" id="IPR001202">
    <property type="entry name" value="WW_dom"/>
</dbReference>
<organism evidence="10 11">
    <name type="scientific">Moniliophthora roreri</name>
    <name type="common">Frosty pod rot fungus</name>
    <name type="synonym">Monilia roreri</name>
    <dbReference type="NCBI Taxonomy" id="221103"/>
    <lineage>
        <taxon>Eukaryota</taxon>
        <taxon>Fungi</taxon>
        <taxon>Dikarya</taxon>
        <taxon>Basidiomycota</taxon>
        <taxon>Agaricomycotina</taxon>
        <taxon>Agaricomycetes</taxon>
        <taxon>Agaricomycetidae</taxon>
        <taxon>Agaricales</taxon>
        <taxon>Marasmiineae</taxon>
        <taxon>Marasmiaceae</taxon>
        <taxon>Moniliophthora</taxon>
    </lineage>
</organism>
<evidence type="ECO:0000256" key="1">
    <source>
        <dbReference type="ARBA" id="ARBA00022443"/>
    </source>
</evidence>
<dbReference type="PANTHER" id="PTHR23113:SF368">
    <property type="entry name" value="CELL DIVISION CONTROL PROTEIN 25"/>
    <property type="match status" value="1"/>
</dbReference>
<evidence type="ECO:0000256" key="4">
    <source>
        <dbReference type="PROSITE-ProRule" id="PRU00192"/>
    </source>
</evidence>
<feature type="domain" description="Ras-GEF" evidence="7">
    <location>
        <begin position="1088"/>
        <end position="1323"/>
    </location>
</feature>
<sequence>MATVTASSYRSTSTFLASSSTTTSTSLQSSNLSAFDSVAQQDSEFEEDAYPLFCRALYDYTAQDPSALSFRKGDIIEILSQQPSGWWDGLLGDERGWFPSNYVTIISEEEAELAFSGSDFSNAEVQLQQNPSTSFQSRQSVVDMSDALLRGSQEDSEQWLQSLGSEGMGGMDELANATLDSGTTSSNEFWIPQVASNGQIYYVNTKTGEHSRDLPQEADDETSDSDLAGLTSQSSSRSGTSAGLGFTSDSLNQSQRPTGNTAGFGLLRRNGTPEPWVKKLADDGMSYYYLNTQDNSVQWTRPEPSQVDSQPLHSHPNNKSSQSSSRTPQQINGTQRLSVYSDSSEVHPIDPDTARPHINGFPNGHQTAKFDEPELTSAEKIAQSLQQSLAPPPPELITDLSASAKASIHAVVENIQSSSIQRQPEDDQRMDDLIHSVVLAVRNLLYVSAVPTGQIPASVLPRDARDWKQPSSSHSPLKPAQRKVTATLSRLVLSARAIQYDSGSSVSDTLNRIEVDAEELERAVLSFVLEVQRMQHSGPDGPALPPMKRLNAVFGTANIGLGLPGAGAAGSWKGFGWVSLNDDASAPQKVLRPEVVEEVGESCTKLYAILGMLGVAVKTPEESAVDQIHSFSRQIVGEVSSFLSQVAEVNIARHVDIDSLRPDSDSSSNILYARTIERARQLIRKLEVAVQSVYDDCSALLLQAQCMQDVEPGQPHQERDIACDMLNILVTSLKADLAVVHQTLETVLVLGHEQADISQGDYTGSIEQRMSRQSLIGFEFGGALRRLSAIPQFRETEEEIVDDSWILEPPRKKQQPQVPLEPNRYNPNTPSRTQPNDSQPPSSQGHERNDSVDYPDSVAGQDGGPGSEYNDGEDSPRANEKIVPKANQKSNKWMKILGPDAPPPPEEKPWYLGPDSDPEDLILDTDKTVKGGTLKALVERLTSHDIADPNYSKAFLMTFKSFTTLDELFDHLVDRFRIQPPPKLTPTEAEQWVKMKQKIVQARVINTFKSMITDDDVLEKEDMYILDRIKDFASSEDASHLPAAKQLLVTIERAKQNGGTRVFHTNAAPPPPPIYPKANRKLKLLDIEPLELARQLTLLESSLYQKIRPMECLQRAREQKSENMDNIAFVIQTSNRIADWVAESVLSKDDSRRRAATVKHLISVADRCRTLNNFSTMIAIISGLNTPPIRRLKRTWEQVSQRYMAQFGACEVTLDSNRNFNKYRSMLNSVVPPCVPFIGVFLSTLQFIQDGNPDNLPGNLINFKKRQKASEVINDIKRWQAHSFNYQNVPVIREYIEESLAAFSDTRVSSERFWAMSLEREPREREDEKMARLLQESGFL</sequence>
<dbReference type="SUPFAM" id="SSF48366">
    <property type="entry name" value="Ras GEF"/>
    <property type="match status" value="1"/>
</dbReference>
<evidence type="ECO:0000313" key="11">
    <source>
        <dbReference type="Proteomes" id="UP000054988"/>
    </source>
</evidence>
<feature type="region of interest" description="Disordered" evidence="5">
    <location>
        <begin position="210"/>
        <end position="278"/>
    </location>
</feature>
<dbReference type="InterPro" id="IPR008937">
    <property type="entry name" value="Ras-like_GEF"/>
</dbReference>
<reference evidence="10 11" key="1">
    <citation type="submission" date="2015-12" db="EMBL/GenBank/DDBJ databases">
        <title>Draft genome sequence of Moniliophthora roreri, the causal agent of frosty pod rot of cacao.</title>
        <authorList>
            <person name="Aime M.C."/>
            <person name="Diaz-Valderrama J.R."/>
            <person name="Kijpornyongpan T."/>
            <person name="Phillips-Mora W."/>
        </authorList>
    </citation>
    <scope>NUCLEOTIDE SEQUENCE [LARGE SCALE GENOMIC DNA]</scope>
    <source>
        <strain evidence="10 11">MCA 2952</strain>
    </source>
</reference>
<dbReference type="PROSITE" id="PS50020">
    <property type="entry name" value="WW_DOMAIN_2"/>
    <property type="match status" value="1"/>
</dbReference>
<protein>
    <recommendedName>
        <fullName evidence="12">Ras GEF</fullName>
    </recommendedName>
</protein>
<feature type="compositionally biased region" description="Polar residues" evidence="5">
    <location>
        <begin position="247"/>
        <end position="261"/>
    </location>
</feature>
<dbReference type="CDD" id="cd06224">
    <property type="entry name" value="REM"/>
    <property type="match status" value="1"/>
</dbReference>
<evidence type="ECO:0000313" key="10">
    <source>
        <dbReference type="EMBL" id="KTB30831.1"/>
    </source>
</evidence>
<evidence type="ECO:0000256" key="2">
    <source>
        <dbReference type="ARBA" id="ARBA00022658"/>
    </source>
</evidence>
<dbReference type="eggNOG" id="KOG3417">
    <property type="taxonomic scope" value="Eukaryota"/>
</dbReference>
<dbReference type="CDD" id="cd11883">
    <property type="entry name" value="SH3_Sdc25"/>
    <property type="match status" value="1"/>
</dbReference>
<feature type="domain" description="WW" evidence="8">
    <location>
        <begin position="270"/>
        <end position="304"/>
    </location>
</feature>
<dbReference type="eggNOG" id="KOG0162">
    <property type="taxonomic scope" value="Eukaryota"/>
</dbReference>
<dbReference type="InterPro" id="IPR001895">
    <property type="entry name" value="RASGEF_cat_dom"/>
</dbReference>
<evidence type="ECO:0000259" key="7">
    <source>
        <dbReference type="PROSITE" id="PS50009"/>
    </source>
</evidence>
<name>A0A0W0F3E3_MONRR</name>
<evidence type="ECO:0008006" key="12">
    <source>
        <dbReference type="Google" id="ProtNLM"/>
    </source>
</evidence>
<dbReference type="Pfam" id="PF00618">
    <property type="entry name" value="RasGEF_N"/>
    <property type="match status" value="1"/>
</dbReference>
<dbReference type="SMART" id="SM00326">
    <property type="entry name" value="SH3"/>
    <property type="match status" value="1"/>
</dbReference>
<feature type="region of interest" description="Disordered" evidence="5">
    <location>
        <begin position="804"/>
        <end position="915"/>
    </location>
</feature>
<dbReference type="Pfam" id="PF00018">
    <property type="entry name" value="SH3_1"/>
    <property type="match status" value="1"/>
</dbReference>
<feature type="domain" description="SH3" evidence="6">
    <location>
        <begin position="49"/>
        <end position="108"/>
    </location>
</feature>
<proteinExistence type="predicted"/>
<feature type="compositionally biased region" description="Polar residues" evidence="5">
    <location>
        <begin position="825"/>
        <end position="844"/>
    </location>
</feature>
<evidence type="ECO:0000256" key="5">
    <source>
        <dbReference type="SAM" id="MobiDB-lite"/>
    </source>
</evidence>
<feature type="domain" description="N-terminal Ras-GEF" evidence="9">
    <location>
        <begin position="925"/>
        <end position="1056"/>
    </location>
</feature>
<comment type="caution">
    <text evidence="10">The sequence shown here is derived from an EMBL/GenBank/DDBJ whole genome shotgun (WGS) entry which is preliminary data.</text>
</comment>
<feature type="region of interest" description="Disordered" evidence="5">
    <location>
        <begin position="1"/>
        <end position="28"/>
    </location>
</feature>
<dbReference type="Gene3D" id="1.20.870.10">
    <property type="entry name" value="Son of sevenless (SoS) protein Chain: S domain 1"/>
    <property type="match status" value="1"/>
</dbReference>
<feature type="compositionally biased region" description="Polar residues" evidence="5">
    <location>
        <begin position="326"/>
        <end position="343"/>
    </location>
</feature>
<dbReference type="PANTHER" id="PTHR23113">
    <property type="entry name" value="GUANINE NUCLEOTIDE EXCHANGE FACTOR"/>
    <property type="match status" value="1"/>
</dbReference>